<dbReference type="Gene3D" id="1.10.443.10">
    <property type="entry name" value="Intergrase catalytic core"/>
    <property type="match status" value="1"/>
</dbReference>
<dbReference type="GO" id="GO:0008907">
    <property type="term" value="F:integrase activity"/>
    <property type="evidence" value="ECO:0007669"/>
    <property type="project" value="InterPro"/>
</dbReference>
<dbReference type="Gene3D" id="3.30.160.60">
    <property type="entry name" value="Classic Zinc Finger"/>
    <property type="match status" value="1"/>
</dbReference>
<dbReference type="InterPro" id="IPR050090">
    <property type="entry name" value="Tyrosine_recombinase_XerCD"/>
</dbReference>
<evidence type="ECO:0000256" key="1">
    <source>
        <dbReference type="ARBA" id="ARBA00003283"/>
    </source>
</evidence>
<dbReference type="PANTHER" id="PTHR30349:SF41">
    <property type="entry name" value="INTEGRASE_RECOMBINASE PROTEIN MJ0367-RELATED"/>
    <property type="match status" value="1"/>
</dbReference>
<dbReference type="SUPFAM" id="SSF54171">
    <property type="entry name" value="DNA-binding domain"/>
    <property type="match status" value="1"/>
</dbReference>
<protein>
    <submittedName>
        <fullName evidence="7">Site-specific integrase</fullName>
    </submittedName>
</protein>
<dbReference type="InterPro" id="IPR010998">
    <property type="entry name" value="Integrase_recombinase_N"/>
</dbReference>
<dbReference type="SUPFAM" id="SSF56349">
    <property type="entry name" value="DNA breaking-rejoining enzymes"/>
    <property type="match status" value="1"/>
</dbReference>
<feature type="domain" description="Tyr recombinase" evidence="6">
    <location>
        <begin position="177"/>
        <end position="400"/>
    </location>
</feature>
<dbReference type="InterPro" id="IPR011010">
    <property type="entry name" value="DNA_brk_join_enz"/>
</dbReference>
<dbReference type="AlphaFoldDB" id="A0A413SVY1"/>
<evidence type="ECO:0000259" key="6">
    <source>
        <dbReference type="PROSITE" id="PS51898"/>
    </source>
</evidence>
<dbReference type="PANTHER" id="PTHR30349">
    <property type="entry name" value="PHAGE INTEGRASE-RELATED"/>
    <property type="match status" value="1"/>
</dbReference>
<dbReference type="Pfam" id="PF00589">
    <property type="entry name" value="Phage_integrase"/>
    <property type="match status" value="1"/>
</dbReference>
<evidence type="ECO:0000256" key="3">
    <source>
        <dbReference type="ARBA" id="ARBA00022908"/>
    </source>
</evidence>
<evidence type="ECO:0000256" key="2">
    <source>
        <dbReference type="ARBA" id="ARBA00008857"/>
    </source>
</evidence>
<proteinExistence type="inferred from homology"/>
<accession>A0A413SVY1</accession>
<dbReference type="CDD" id="cd01189">
    <property type="entry name" value="INT_ICEBs1_C_like"/>
    <property type="match status" value="1"/>
</dbReference>
<gene>
    <name evidence="7" type="ORF">DW918_13030</name>
</gene>
<name>A0A413SVY1_9FIRM</name>
<dbReference type="EMBL" id="QSFV01000114">
    <property type="protein sequence ID" value="RHA73199.1"/>
    <property type="molecule type" value="Genomic_DNA"/>
</dbReference>
<dbReference type="Pfam" id="PF02920">
    <property type="entry name" value="Integrase_DNA"/>
    <property type="match status" value="1"/>
</dbReference>
<dbReference type="RefSeq" id="WP_118031255.1">
    <property type="nucleotide sequence ID" value="NZ_JADMPN010000001.1"/>
</dbReference>
<dbReference type="InterPro" id="IPR004191">
    <property type="entry name" value="Integrase_Tn916-type_DNA-bd_N"/>
</dbReference>
<dbReference type="GO" id="GO:0003677">
    <property type="term" value="F:DNA binding"/>
    <property type="evidence" value="ECO:0007669"/>
    <property type="project" value="UniProtKB-KW"/>
</dbReference>
<comment type="caution">
    <text evidence="7">The sequence shown here is derived from an EMBL/GenBank/DDBJ whole genome shotgun (WGS) entry which is preliminary data.</text>
</comment>
<organism evidence="7 8">
    <name type="scientific">Eubacterium ventriosum</name>
    <dbReference type="NCBI Taxonomy" id="39496"/>
    <lineage>
        <taxon>Bacteria</taxon>
        <taxon>Bacillati</taxon>
        <taxon>Bacillota</taxon>
        <taxon>Clostridia</taxon>
        <taxon>Eubacteriales</taxon>
        <taxon>Eubacteriaceae</taxon>
        <taxon>Eubacterium</taxon>
    </lineage>
</organism>
<dbReference type="InterPro" id="IPR004107">
    <property type="entry name" value="Integrase_SAM-like_N"/>
</dbReference>
<dbReference type="InterPro" id="IPR016177">
    <property type="entry name" value="DNA-bd_dom_sf"/>
</dbReference>
<dbReference type="GO" id="GO:0006310">
    <property type="term" value="P:DNA recombination"/>
    <property type="evidence" value="ECO:0007669"/>
    <property type="project" value="UniProtKB-KW"/>
</dbReference>
<dbReference type="Gene3D" id="1.10.150.130">
    <property type="match status" value="1"/>
</dbReference>
<keyword evidence="4" id="KW-0238">DNA-binding</keyword>
<sequence length="409" mass="47325">MANRKDPRGRTLKSGEVYRKDGRYVYTYTNPLGQRKYIYANDLVSLRRKEQELLKAQLDGLDVYTAGNASINFVFDRYISLKQHLKDSTRSGYIYTYNHFVRKDFGKKKIADIKYSDVVQYYLYLLKDKNIALGTLDSIHCLLHPTFELAVRDDIIRKNPATGAMKEVNRKSGKNRGIRHALTIEQQRAFMNYIANSPVYYHWWPLFTFLLGTGCRIGEAIALRWDDLDFENKMITINHSIANYKSAEKNKCVSTLSTPKTEAGVRTIPMLDVVYDALKLEEEDQQENGFNETVIDGVSGFVFQNRFGNILNQQAVNSAIKRIVINYNNEEEITAAREKRNPLILPYFSCHILRHTFATRLCEQETNLKVIQSIMGHRNIETTMDIYAEATDKKKKESFENLSVKLDVF</sequence>
<comment type="function">
    <text evidence="1">Site-specific tyrosine recombinase, which acts by catalyzing the cutting and rejoining of the recombining DNA molecules.</text>
</comment>
<dbReference type="PROSITE" id="PS51898">
    <property type="entry name" value="TYR_RECOMBINASE"/>
    <property type="match status" value="1"/>
</dbReference>
<keyword evidence="5" id="KW-0233">DNA recombination</keyword>
<keyword evidence="3" id="KW-0229">DNA integration</keyword>
<dbReference type="InterPro" id="IPR013762">
    <property type="entry name" value="Integrase-like_cat_sf"/>
</dbReference>
<dbReference type="InterPro" id="IPR002104">
    <property type="entry name" value="Integrase_catalytic"/>
</dbReference>
<dbReference type="Proteomes" id="UP000285740">
    <property type="component" value="Unassembled WGS sequence"/>
</dbReference>
<evidence type="ECO:0000313" key="8">
    <source>
        <dbReference type="Proteomes" id="UP000285740"/>
    </source>
</evidence>
<reference evidence="7 8" key="1">
    <citation type="submission" date="2018-08" db="EMBL/GenBank/DDBJ databases">
        <title>A genome reference for cultivated species of the human gut microbiota.</title>
        <authorList>
            <person name="Zou Y."/>
            <person name="Xue W."/>
            <person name="Luo G."/>
        </authorList>
    </citation>
    <scope>NUCLEOTIDE SEQUENCE [LARGE SCALE GENOMIC DNA]</scope>
    <source>
        <strain evidence="7 8">AM42-30</strain>
    </source>
</reference>
<comment type="similarity">
    <text evidence="2">Belongs to the 'phage' integrase family.</text>
</comment>
<evidence type="ECO:0000313" key="7">
    <source>
        <dbReference type="EMBL" id="RHA73199.1"/>
    </source>
</evidence>
<dbReference type="Pfam" id="PF13495">
    <property type="entry name" value="Phage_int_SAM_4"/>
    <property type="match status" value="1"/>
</dbReference>
<evidence type="ECO:0000256" key="4">
    <source>
        <dbReference type="ARBA" id="ARBA00023125"/>
    </source>
</evidence>
<evidence type="ECO:0000256" key="5">
    <source>
        <dbReference type="ARBA" id="ARBA00023172"/>
    </source>
</evidence>